<organism evidence="5 6">
    <name type="scientific">Prymnesium parvum</name>
    <name type="common">Toxic golden alga</name>
    <dbReference type="NCBI Taxonomy" id="97485"/>
    <lineage>
        <taxon>Eukaryota</taxon>
        <taxon>Haptista</taxon>
        <taxon>Haptophyta</taxon>
        <taxon>Prymnesiophyceae</taxon>
        <taxon>Prymnesiales</taxon>
        <taxon>Prymnesiaceae</taxon>
        <taxon>Prymnesium</taxon>
    </lineage>
</organism>
<dbReference type="PANTHER" id="PTHR20982:SF3">
    <property type="entry name" value="MITOCHONDRIAL RIBOSOME RECYCLING FACTOR PSEUDO 1"/>
    <property type="match status" value="1"/>
</dbReference>
<protein>
    <recommendedName>
        <fullName evidence="4">Ribosome recycling factor domain-containing protein</fullName>
    </recommendedName>
</protein>
<feature type="chain" id="PRO_5044240643" description="Ribosome recycling factor domain-containing protein" evidence="3">
    <location>
        <begin position="17"/>
        <end position="235"/>
    </location>
</feature>
<keyword evidence="2" id="KW-0648">Protein biosynthesis</keyword>
<dbReference type="InterPro" id="IPR002661">
    <property type="entry name" value="Ribosome_recyc_fac"/>
</dbReference>
<evidence type="ECO:0000259" key="4">
    <source>
        <dbReference type="Pfam" id="PF01765"/>
    </source>
</evidence>
<dbReference type="NCBIfam" id="TIGR00496">
    <property type="entry name" value="frr"/>
    <property type="match status" value="1"/>
</dbReference>
<evidence type="ECO:0000256" key="1">
    <source>
        <dbReference type="ARBA" id="ARBA00005912"/>
    </source>
</evidence>
<evidence type="ECO:0000256" key="2">
    <source>
        <dbReference type="ARBA" id="ARBA00022917"/>
    </source>
</evidence>
<comment type="caution">
    <text evidence="5">The sequence shown here is derived from an EMBL/GenBank/DDBJ whole genome shotgun (WGS) entry which is preliminary data.</text>
</comment>
<dbReference type="EMBL" id="JBGBPQ010000018">
    <property type="protein sequence ID" value="KAL1507229.1"/>
    <property type="molecule type" value="Genomic_DNA"/>
</dbReference>
<keyword evidence="3" id="KW-0732">Signal</keyword>
<feature type="signal peptide" evidence="3">
    <location>
        <begin position="1"/>
        <end position="16"/>
    </location>
</feature>
<dbReference type="InterPro" id="IPR023584">
    <property type="entry name" value="Ribosome_recyc_fac_dom"/>
</dbReference>
<sequence>MKSLAALLASLLAASALRVGVTPSSLVGKATCATRRLCHPVVMEEDLDKSEAALEALMDAEEKMKKSIMSVREQLATLRVGRASPALLDRVMVDYYDVPTPLNQLASVSAPTPTQLVVDVYDKSSLGDVEKALMLSDLGMMPSNDGKLIRLNVPALTAERRKEFAKTAKSLGEEGKVAIRNVRKATLDKIKKLVKDGLGEDEGKDRQEELQAVVKKSEAEVDAIVKKKEEEILTV</sequence>
<proteinExistence type="inferred from homology"/>
<dbReference type="HAMAP" id="MF_00040">
    <property type="entry name" value="RRF"/>
    <property type="match status" value="1"/>
</dbReference>
<dbReference type="InterPro" id="IPR036191">
    <property type="entry name" value="RRF_sf"/>
</dbReference>
<dbReference type="Gene3D" id="1.10.132.20">
    <property type="entry name" value="Ribosome-recycling factor"/>
    <property type="match status" value="1"/>
</dbReference>
<dbReference type="GO" id="GO:0043023">
    <property type="term" value="F:ribosomal large subunit binding"/>
    <property type="evidence" value="ECO:0007669"/>
    <property type="project" value="TreeGrafter"/>
</dbReference>
<name>A0AB34IVU5_PRYPA</name>
<reference evidence="5 6" key="1">
    <citation type="journal article" date="2024" name="Science">
        <title>Giant polyketide synthase enzymes in the biosynthesis of giant marine polyether toxins.</title>
        <authorList>
            <person name="Fallon T.R."/>
            <person name="Shende V.V."/>
            <person name="Wierzbicki I.H."/>
            <person name="Pendleton A.L."/>
            <person name="Watervoot N.F."/>
            <person name="Auber R.P."/>
            <person name="Gonzalez D.J."/>
            <person name="Wisecaver J.H."/>
            <person name="Moore B.S."/>
        </authorList>
    </citation>
    <scope>NUCLEOTIDE SEQUENCE [LARGE SCALE GENOMIC DNA]</scope>
    <source>
        <strain evidence="5 6">12B1</strain>
    </source>
</reference>
<dbReference type="Proteomes" id="UP001515480">
    <property type="component" value="Unassembled WGS sequence"/>
</dbReference>
<comment type="similarity">
    <text evidence="1">Belongs to the RRF family.</text>
</comment>
<dbReference type="CDD" id="cd00520">
    <property type="entry name" value="RRF"/>
    <property type="match status" value="1"/>
</dbReference>
<dbReference type="GO" id="GO:0006412">
    <property type="term" value="P:translation"/>
    <property type="evidence" value="ECO:0007669"/>
    <property type="project" value="UniProtKB-KW"/>
</dbReference>
<dbReference type="Gene3D" id="3.30.1360.40">
    <property type="match status" value="1"/>
</dbReference>
<gene>
    <name evidence="5" type="ORF">AB1Y20_008078</name>
</gene>
<evidence type="ECO:0000313" key="5">
    <source>
        <dbReference type="EMBL" id="KAL1507229.1"/>
    </source>
</evidence>
<feature type="domain" description="Ribosome recycling factor" evidence="4">
    <location>
        <begin position="72"/>
        <end position="233"/>
    </location>
</feature>
<dbReference type="AlphaFoldDB" id="A0AB34IVU5"/>
<evidence type="ECO:0000256" key="3">
    <source>
        <dbReference type="SAM" id="SignalP"/>
    </source>
</evidence>
<dbReference type="Pfam" id="PF01765">
    <property type="entry name" value="RRF"/>
    <property type="match status" value="1"/>
</dbReference>
<keyword evidence="6" id="KW-1185">Reference proteome</keyword>
<dbReference type="FunFam" id="3.30.1360.40:FF:000001">
    <property type="entry name" value="Ribosome-recycling factor"/>
    <property type="match status" value="1"/>
</dbReference>
<dbReference type="SUPFAM" id="SSF55194">
    <property type="entry name" value="Ribosome recycling factor, RRF"/>
    <property type="match status" value="1"/>
</dbReference>
<evidence type="ECO:0000313" key="6">
    <source>
        <dbReference type="Proteomes" id="UP001515480"/>
    </source>
</evidence>
<accession>A0AB34IVU5</accession>
<dbReference type="PANTHER" id="PTHR20982">
    <property type="entry name" value="RIBOSOME RECYCLING FACTOR"/>
    <property type="match status" value="1"/>
</dbReference>